<feature type="compositionally biased region" description="Basic and acidic residues" evidence="1">
    <location>
        <begin position="122"/>
        <end position="134"/>
    </location>
</feature>
<feature type="compositionally biased region" description="Pro residues" evidence="1">
    <location>
        <begin position="173"/>
        <end position="192"/>
    </location>
</feature>
<dbReference type="Gene3D" id="3.30.710.10">
    <property type="entry name" value="Potassium Channel Kv1.1, Chain A"/>
    <property type="match status" value="1"/>
</dbReference>
<sequence length="533" mass="57532">MQSRRTHSTRPSISGPFSAEQPVPMSSPTKSPPAATNGRSRAGVMSATLPLARSWLSRSSSSSSGSSMQQYAPSKPTRISEPKLDAGPRSGMLGAGATVVRTPQDALAGTSASSAVQSIREGPTDEERIRERSSPARNGLRSPPLPPIPDFENDEIEELEELEDTRSVRSTTPPRPTRVVPPTPPEQSPAPTPLVRTSSLKSSPPMSEYFPPVPSLPSNLAPSPPQAPFDPILISPPPTPGVDLSKVIVSLETSTMTYRTTLSTLTSRPSLLGTYLKSLTPNRARDTDELSVYSTQSEENSAFHSIFHHHLTSSGLLSQTSTSMHIFLDRPSAPYAHILTYLRTPPSAPEQPAVLPRPVQLSSSSSTRLDALLELRDEARYLDLDELYKLCTDEIRLRYSNALGLNGGSHSRGISSVSITSSRSLGTLRELAEHELEEQQELALAMRRNSSRKQKRGSSDLQRARSKDSGIGSASPGSFKATLDSTEHGEIGLLPPVSAPVSVPGLQQRLMARARGRSETRKHDGSQPTGEWI</sequence>
<gene>
    <name evidence="2" type="ORF">EUX98_g1300</name>
</gene>
<feature type="compositionally biased region" description="Low complexity" evidence="1">
    <location>
        <begin position="492"/>
        <end position="506"/>
    </location>
</feature>
<keyword evidence="3" id="KW-1185">Reference proteome</keyword>
<name>A0A4S4N1V9_9APHY</name>
<evidence type="ECO:0000313" key="3">
    <source>
        <dbReference type="Proteomes" id="UP000308730"/>
    </source>
</evidence>
<dbReference type="EMBL" id="SGPM01000013">
    <property type="protein sequence ID" value="THH32914.1"/>
    <property type="molecule type" value="Genomic_DNA"/>
</dbReference>
<reference evidence="2 3" key="1">
    <citation type="submission" date="2019-02" db="EMBL/GenBank/DDBJ databases">
        <title>Genome sequencing of the rare red list fungi Antrodiella citrinella (Flaviporus citrinellus).</title>
        <authorList>
            <person name="Buettner E."/>
            <person name="Kellner H."/>
        </authorList>
    </citation>
    <scope>NUCLEOTIDE SEQUENCE [LARGE SCALE GENOMIC DNA]</scope>
    <source>
        <strain evidence="2 3">DSM 108506</strain>
    </source>
</reference>
<dbReference type="AlphaFoldDB" id="A0A4S4N1V9"/>
<protein>
    <recommendedName>
        <fullName evidence="4">BTB domain-containing protein</fullName>
    </recommendedName>
</protein>
<evidence type="ECO:0000256" key="1">
    <source>
        <dbReference type="SAM" id="MobiDB-lite"/>
    </source>
</evidence>
<dbReference type="Proteomes" id="UP000308730">
    <property type="component" value="Unassembled WGS sequence"/>
</dbReference>
<feature type="compositionally biased region" description="Polar residues" evidence="1">
    <location>
        <begin position="195"/>
        <end position="205"/>
    </location>
</feature>
<feature type="compositionally biased region" description="Acidic residues" evidence="1">
    <location>
        <begin position="151"/>
        <end position="163"/>
    </location>
</feature>
<feature type="compositionally biased region" description="Low complexity" evidence="1">
    <location>
        <begin position="54"/>
        <end position="67"/>
    </location>
</feature>
<comment type="caution">
    <text evidence="2">The sequence shown here is derived from an EMBL/GenBank/DDBJ whole genome shotgun (WGS) entry which is preliminary data.</text>
</comment>
<dbReference type="InterPro" id="IPR011333">
    <property type="entry name" value="SKP1/BTB/POZ_sf"/>
</dbReference>
<feature type="region of interest" description="Disordered" evidence="1">
    <location>
        <begin position="446"/>
        <end position="533"/>
    </location>
</feature>
<proteinExistence type="predicted"/>
<feature type="compositionally biased region" description="Basic and acidic residues" evidence="1">
    <location>
        <begin position="516"/>
        <end position="525"/>
    </location>
</feature>
<dbReference type="OrthoDB" id="3363734at2759"/>
<organism evidence="2 3">
    <name type="scientific">Antrodiella citrinella</name>
    <dbReference type="NCBI Taxonomy" id="2447956"/>
    <lineage>
        <taxon>Eukaryota</taxon>
        <taxon>Fungi</taxon>
        <taxon>Dikarya</taxon>
        <taxon>Basidiomycota</taxon>
        <taxon>Agaricomycotina</taxon>
        <taxon>Agaricomycetes</taxon>
        <taxon>Polyporales</taxon>
        <taxon>Steccherinaceae</taxon>
        <taxon>Antrodiella</taxon>
    </lineage>
</organism>
<evidence type="ECO:0008006" key="4">
    <source>
        <dbReference type="Google" id="ProtNLM"/>
    </source>
</evidence>
<accession>A0A4S4N1V9</accession>
<dbReference type="SUPFAM" id="SSF54695">
    <property type="entry name" value="POZ domain"/>
    <property type="match status" value="1"/>
</dbReference>
<feature type="region of interest" description="Disordered" evidence="1">
    <location>
        <begin position="1"/>
        <end position="209"/>
    </location>
</feature>
<evidence type="ECO:0000313" key="2">
    <source>
        <dbReference type="EMBL" id="THH32914.1"/>
    </source>
</evidence>